<keyword evidence="2" id="KW-0067">ATP-binding</keyword>
<dbReference type="InterPro" id="IPR010488">
    <property type="entry name" value="Zeta_toxin_domain"/>
</dbReference>
<keyword evidence="1" id="KW-0547">Nucleotide-binding</keyword>
<dbReference type="Pfam" id="PF06414">
    <property type="entry name" value="Zeta_toxin"/>
    <property type="match status" value="1"/>
</dbReference>
<proteinExistence type="predicted"/>
<dbReference type="RefSeq" id="WP_183490102.1">
    <property type="nucleotide sequence ID" value="NZ_JACIDZ010000016.1"/>
</dbReference>
<dbReference type="Proteomes" id="UP000530571">
    <property type="component" value="Unassembled WGS sequence"/>
</dbReference>
<accession>A0A7W6PB35</accession>
<sequence length="333" mass="37754">MQRPRVYSPPSRMYLHEIDTSEQRESRNIDDQSFATIYHGQIRKRAFAGTFMEQNPRFILLIGQPASGKSYAVSEIKRGFGHAGGVVIDKDMLSTYHPDHYNLFTTGVESPYTDPRFLPINSYADRAKEMLLEEAISCRRNIIFLSAPTVAAAGRLPQVLRRVQNIELWVVATKLMTTRLSSYLRYEKQRAELKASPKKFRENHKDGPRFMTDRGSDFMFNQLGTVMRDISQIGIADKLRRVVIVDREGGGEKHVFAFPNEADAISKKYEAITSSPEGVHMHPAAALNLFTDIGDAMKRGHDLDARMGVAPLPSDPADRWPWLDLATPRSSRR</sequence>
<organism evidence="4 5">
    <name type="scientific">Martelella radicis</name>
    <dbReference type="NCBI Taxonomy" id="1397476"/>
    <lineage>
        <taxon>Bacteria</taxon>
        <taxon>Pseudomonadati</taxon>
        <taxon>Pseudomonadota</taxon>
        <taxon>Alphaproteobacteria</taxon>
        <taxon>Hyphomicrobiales</taxon>
        <taxon>Aurantimonadaceae</taxon>
        <taxon>Martelella</taxon>
    </lineage>
</organism>
<dbReference type="InterPro" id="IPR027417">
    <property type="entry name" value="P-loop_NTPase"/>
</dbReference>
<evidence type="ECO:0000256" key="2">
    <source>
        <dbReference type="ARBA" id="ARBA00022840"/>
    </source>
</evidence>
<evidence type="ECO:0000259" key="3">
    <source>
        <dbReference type="Pfam" id="PF06414"/>
    </source>
</evidence>
<name>A0A7W6PB35_9HYPH</name>
<evidence type="ECO:0000313" key="4">
    <source>
        <dbReference type="EMBL" id="MBB4124012.1"/>
    </source>
</evidence>
<feature type="domain" description="Zeta toxin" evidence="3">
    <location>
        <begin position="53"/>
        <end position="249"/>
    </location>
</feature>
<dbReference type="GO" id="GO:0005524">
    <property type="term" value="F:ATP binding"/>
    <property type="evidence" value="ECO:0007669"/>
    <property type="project" value="UniProtKB-KW"/>
</dbReference>
<keyword evidence="5" id="KW-1185">Reference proteome</keyword>
<protein>
    <recommendedName>
        <fullName evidence="3">Zeta toxin domain-containing protein</fullName>
    </recommendedName>
</protein>
<gene>
    <name evidence="4" type="ORF">GGR30_003964</name>
</gene>
<evidence type="ECO:0000313" key="5">
    <source>
        <dbReference type="Proteomes" id="UP000530571"/>
    </source>
</evidence>
<dbReference type="AlphaFoldDB" id="A0A7W6PB35"/>
<dbReference type="EMBL" id="JACIDZ010000016">
    <property type="protein sequence ID" value="MBB4124012.1"/>
    <property type="molecule type" value="Genomic_DNA"/>
</dbReference>
<evidence type="ECO:0000256" key="1">
    <source>
        <dbReference type="ARBA" id="ARBA00022741"/>
    </source>
</evidence>
<dbReference type="GO" id="GO:0016301">
    <property type="term" value="F:kinase activity"/>
    <property type="evidence" value="ECO:0007669"/>
    <property type="project" value="InterPro"/>
</dbReference>
<comment type="caution">
    <text evidence="4">The sequence shown here is derived from an EMBL/GenBank/DDBJ whole genome shotgun (WGS) entry which is preliminary data.</text>
</comment>
<reference evidence="4 5" key="1">
    <citation type="submission" date="2020-08" db="EMBL/GenBank/DDBJ databases">
        <title>Genomic Encyclopedia of Type Strains, Phase IV (KMG-IV): sequencing the most valuable type-strain genomes for metagenomic binning, comparative biology and taxonomic classification.</title>
        <authorList>
            <person name="Goeker M."/>
        </authorList>
    </citation>
    <scope>NUCLEOTIDE SEQUENCE [LARGE SCALE GENOMIC DNA]</scope>
    <source>
        <strain evidence="4 5">DSM 28101</strain>
    </source>
</reference>
<dbReference type="Gene3D" id="3.40.50.300">
    <property type="entry name" value="P-loop containing nucleotide triphosphate hydrolases"/>
    <property type="match status" value="1"/>
</dbReference>